<dbReference type="EMBL" id="JAAAID010001157">
    <property type="protein sequence ID" value="KAG0011394.1"/>
    <property type="molecule type" value="Genomic_DNA"/>
</dbReference>
<keyword evidence="1" id="KW-0732">Signal</keyword>
<dbReference type="OrthoDB" id="2426299at2759"/>
<reference evidence="2" key="1">
    <citation type="journal article" date="2020" name="Fungal Divers.">
        <title>Resolving the Mortierellaceae phylogeny through synthesis of multi-gene phylogenetics and phylogenomics.</title>
        <authorList>
            <person name="Vandepol N."/>
            <person name="Liber J."/>
            <person name="Desiro A."/>
            <person name="Na H."/>
            <person name="Kennedy M."/>
            <person name="Barry K."/>
            <person name="Grigoriev I.V."/>
            <person name="Miller A.N."/>
            <person name="O'Donnell K."/>
            <person name="Stajich J.E."/>
            <person name="Bonito G."/>
        </authorList>
    </citation>
    <scope>NUCLEOTIDE SEQUENCE</scope>
    <source>
        <strain evidence="2">NRRL 2769</strain>
    </source>
</reference>
<feature type="signal peptide" evidence="1">
    <location>
        <begin position="1"/>
        <end position="25"/>
    </location>
</feature>
<name>A0A9P6SY88_9FUNG</name>
<dbReference type="Proteomes" id="UP000703661">
    <property type="component" value="Unassembled WGS sequence"/>
</dbReference>
<keyword evidence="3" id="KW-1185">Reference proteome</keyword>
<evidence type="ECO:0000313" key="2">
    <source>
        <dbReference type="EMBL" id="KAG0011394.1"/>
    </source>
</evidence>
<proteinExistence type="predicted"/>
<dbReference type="AlphaFoldDB" id="A0A9P6SY88"/>
<organism evidence="2 3">
    <name type="scientific">Entomortierella chlamydospora</name>
    <dbReference type="NCBI Taxonomy" id="101097"/>
    <lineage>
        <taxon>Eukaryota</taxon>
        <taxon>Fungi</taxon>
        <taxon>Fungi incertae sedis</taxon>
        <taxon>Mucoromycota</taxon>
        <taxon>Mortierellomycotina</taxon>
        <taxon>Mortierellomycetes</taxon>
        <taxon>Mortierellales</taxon>
        <taxon>Mortierellaceae</taxon>
        <taxon>Entomortierella</taxon>
    </lineage>
</organism>
<feature type="chain" id="PRO_5040506307" evidence="1">
    <location>
        <begin position="26"/>
        <end position="178"/>
    </location>
</feature>
<comment type="caution">
    <text evidence="2">The sequence shown here is derived from an EMBL/GenBank/DDBJ whole genome shotgun (WGS) entry which is preliminary data.</text>
</comment>
<evidence type="ECO:0000256" key="1">
    <source>
        <dbReference type="SAM" id="SignalP"/>
    </source>
</evidence>
<protein>
    <submittedName>
        <fullName evidence="2">Uncharacterized protein</fullName>
    </submittedName>
</protein>
<gene>
    <name evidence="2" type="ORF">BGZ80_000722</name>
</gene>
<accession>A0A9P6SY88</accession>
<evidence type="ECO:0000313" key="3">
    <source>
        <dbReference type="Proteomes" id="UP000703661"/>
    </source>
</evidence>
<sequence length="178" mass="18931">MPLTKILAYVTILISAPAWVQFCSATDVAPSSPLSVDQHVIPSYGDCDTSAWTPSFCAGAPTAPPPLSSRSLTLDPMLESRASTEKHASQPIEITKKQLEKLLGLALDTTFNLKVMSDNSDFKAGNEVGDSGSELLGTIPVHLKIKELKIGGILAPKIETESLNLKVDPSNFGNIKIG</sequence>